<reference evidence="1 2" key="1">
    <citation type="submission" date="2020-08" db="EMBL/GenBank/DDBJ databases">
        <title>Genomic Encyclopedia of Type Strains, Phase IV (KMG-IV): sequencing the most valuable type-strain genomes for metagenomic binning, comparative biology and taxonomic classification.</title>
        <authorList>
            <person name="Goeker M."/>
        </authorList>
    </citation>
    <scope>NUCLEOTIDE SEQUENCE [LARGE SCALE GENOMIC DNA]</scope>
    <source>
        <strain evidence="1 2">YC6886</strain>
    </source>
</reference>
<comment type="caution">
    <text evidence="1">The sequence shown here is derived from an EMBL/GenBank/DDBJ whole genome shotgun (WGS) entry which is preliminary data.</text>
</comment>
<evidence type="ECO:0000313" key="1">
    <source>
        <dbReference type="EMBL" id="MBB5351345.1"/>
    </source>
</evidence>
<keyword evidence="2" id="KW-1185">Reference proteome</keyword>
<gene>
    <name evidence="1" type="ORF">HNR46_001581</name>
</gene>
<name>A0A840V026_9BACT</name>
<evidence type="ECO:0000313" key="2">
    <source>
        <dbReference type="Proteomes" id="UP000557717"/>
    </source>
</evidence>
<dbReference type="RefSeq" id="WP_184017432.1">
    <property type="nucleotide sequence ID" value="NZ_JACHFD010000006.1"/>
</dbReference>
<sequence>MFPLTEELLIGALIHFVPAGTEVGDPAEAVAIDSKPADLTDYDGYSLGSINRVQHAPAKKEETREASRPEGGYFERKREWVIRDEFTFQTLEYNEIVHQLAFGLATAPTPGTTQKPFEKSFRHLDGWMKIKAIKEDGTELCTFELWVRLRLGDVPEWKNESGMPTYQIEYISSGEAELDGVTFPAAV</sequence>
<accession>A0A840V026</accession>
<organism evidence="1 2">
    <name type="scientific">Haloferula luteola</name>
    <dbReference type="NCBI Taxonomy" id="595692"/>
    <lineage>
        <taxon>Bacteria</taxon>
        <taxon>Pseudomonadati</taxon>
        <taxon>Verrucomicrobiota</taxon>
        <taxon>Verrucomicrobiia</taxon>
        <taxon>Verrucomicrobiales</taxon>
        <taxon>Verrucomicrobiaceae</taxon>
        <taxon>Haloferula</taxon>
    </lineage>
</organism>
<dbReference type="AlphaFoldDB" id="A0A840V026"/>
<protein>
    <submittedName>
        <fullName evidence="1">Uncharacterized protein</fullName>
    </submittedName>
</protein>
<dbReference type="Proteomes" id="UP000557717">
    <property type="component" value="Unassembled WGS sequence"/>
</dbReference>
<proteinExistence type="predicted"/>
<dbReference type="EMBL" id="JACHFD010000006">
    <property type="protein sequence ID" value="MBB5351345.1"/>
    <property type="molecule type" value="Genomic_DNA"/>
</dbReference>